<dbReference type="NCBIfam" id="NF002231">
    <property type="entry name" value="PRK01130.1"/>
    <property type="match status" value="1"/>
</dbReference>
<evidence type="ECO:0000256" key="7">
    <source>
        <dbReference type="ARBA" id="ARBA00023277"/>
    </source>
</evidence>
<evidence type="ECO:0000256" key="2">
    <source>
        <dbReference type="ARBA" id="ARBA00002147"/>
    </source>
</evidence>
<keyword evidence="9" id="KW-1185">Reference proteome</keyword>
<protein>
    <recommendedName>
        <fullName evidence="5">N-acylglucosamine-6-phosphate 2-epimerase</fullName>
        <ecNumber evidence="5">5.1.3.9</ecNumber>
    </recommendedName>
</protein>
<reference evidence="8 9" key="1">
    <citation type="submission" date="2019-01" db="EMBL/GenBank/DDBJ databases">
        <title>Novel species of Cellulomonas.</title>
        <authorList>
            <person name="Liu Q."/>
            <person name="Xin Y.-H."/>
        </authorList>
    </citation>
    <scope>NUCLEOTIDE SEQUENCE [LARGE SCALE GENOMIC DNA]</scope>
    <source>
        <strain evidence="8 9">HLT2-17</strain>
    </source>
</reference>
<dbReference type="OrthoDB" id="9781704at2"/>
<evidence type="ECO:0000256" key="3">
    <source>
        <dbReference type="ARBA" id="ARBA00005081"/>
    </source>
</evidence>
<dbReference type="Gene3D" id="3.20.20.70">
    <property type="entry name" value="Aldolase class I"/>
    <property type="match status" value="1"/>
</dbReference>
<sequence length="247" mass="25519">MHITQVESEHQRGTLVASLRGAVIASCQAGPESPLNTPAILASLALSAELGGAQGFRVDGPANVAAIRQVSPLPIFGINKVDRDGYDVRITSTLADALDVVAAGANLVALDGTQRERPFGETLAQIIAGLHAVGVPVMADISTQAEARAAVDAGADMVGTTLAGYTPYTEELDRFGPAFGLLAEIRDLPVPVVVEGRIWTTDHIAACFAGGAYALIIGSAITVPELITRRFVTAARQAQAQRGAVSA</sequence>
<dbReference type="GO" id="GO:0047465">
    <property type="term" value="F:N-acylglucosamine-6-phosphate 2-epimerase activity"/>
    <property type="evidence" value="ECO:0007669"/>
    <property type="project" value="UniProtKB-EC"/>
</dbReference>
<keyword evidence="6" id="KW-0413">Isomerase</keyword>
<proteinExistence type="inferred from homology"/>
<dbReference type="GO" id="GO:0019262">
    <property type="term" value="P:N-acetylneuraminate catabolic process"/>
    <property type="evidence" value="ECO:0007669"/>
    <property type="project" value="UniProtKB-UniPathway"/>
</dbReference>
<dbReference type="InterPro" id="IPR007260">
    <property type="entry name" value="NanE"/>
</dbReference>
<dbReference type="EC" id="5.1.3.9" evidence="5"/>
<dbReference type="GO" id="GO:0005829">
    <property type="term" value="C:cytosol"/>
    <property type="evidence" value="ECO:0007669"/>
    <property type="project" value="TreeGrafter"/>
</dbReference>
<evidence type="ECO:0000256" key="4">
    <source>
        <dbReference type="ARBA" id="ARBA00007439"/>
    </source>
</evidence>
<comment type="similarity">
    <text evidence="4">Belongs to the NanE family.</text>
</comment>
<evidence type="ECO:0000256" key="5">
    <source>
        <dbReference type="ARBA" id="ARBA00013180"/>
    </source>
</evidence>
<comment type="pathway">
    <text evidence="3">Amino-sugar metabolism; N-acetylneuraminate degradation; D-fructose 6-phosphate from N-acetylneuraminate: step 3/5.</text>
</comment>
<dbReference type="Proteomes" id="UP000293764">
    <property type="component" value="Unassembled WGS sequence"/>
</dbReference>
<organism evidence="8 9">
    <name type="scientific">Pengzhenrongella frigida</name>
    <dbReference type="NCBI Taxonomy" id="1259133"/>
    <lineage>
        <taxon>Bacteria</taxon>
        <taxon>Bacillati</taxon>
        <taxon>Actinomycetota</taxon>
        <taxon>Actinomycetes</taxon>
        <taxon>Micrococcales</taxon>
        <taxon>Pengzhenrongella</taxon>
    </lineage>
</organism>
<dbReference type="InterPro" id="IPR011060">
    <property type="entry name" value="RibuloseP-bd_barrel"/>
</dbReference>
<gene>
    <name evidence="8" type="ORF">EUA98_04720</name>
</gene>
<evidence type="ECO:0000313" key="9">
    <source>
        <dbReference type="Proteomes" id="UP000293764"/>
    </source>
</evidence>
<evidence type="ECO:0000256" key="1">
    <source>
        <dbReference type="ARBA" id="ARBA00000056"/>
    </source>
</evidence>
<dbReference type="AlphaFoldDB" id="A0A4Q5N1W2"/>
<dbReference type="UniPathway" id="UPA00629">
    <property type="reaction ID" value="UER00682"/>
</dbReference>
<evidence type="ECO:0000313" key="8">
    <source>
        <dbReference type="EMBL" id="RYV52075.1"/>
    </source>
</evidence>
<dbReference type="EMBL" id="SDWW01000008">
    <property type="protein sequence ID" value="RYV52075.1"/>
    <property type="molecule type" value="Genomic_DNA"/>
</dbReference>
<evidence type="ECO:0000256" key="6">
    <source>
        <dbReference type="ARBA" id="ARBA00023235"/>
    </source>
</evidence>
<dbReference type="PANTHER" id="PTHR36204:SF1">
    <property type="entry name" value="N-ACETYLMANNOSAMINE-6-PHOSPHATE 2-EPIMERASE-RELATED"/>
    <property type="match status" value="1"/>
</dbReference>
<keyword evidence="7" id="KW-0119">Carbohydrate metabolism</keyword>
<accession>A0A4Q5N1W2</accession>
<dbReference type="PANTHER" id="PTHR36204">
    <property type="entry name" value="N-ACETYLMANNOSAMINE-6-PHOSPHATE 2-EPIMERASE-RELATED"/>
    <property type="match status" value="1"/>
</dbReference>
<dbReference type="SUPFAM" id="SSF51366">
    <property type="entry name" value="Ribulose-phoshate binding barrel"/>
    <property type="match status" value="1"/>
</dbReference>
<dbReference type="InterPro" id="IPR013785">
    <property type="entry name" value="Aldolase_TIM"/>
</dbReference>
<dbReference type="Pfam" id="PF04131">
    <property type="entry name" value="NanE"/>
    <property type="match status" value="1"/>
</dbReference>
<comment type="function">
    <text evidence="2">Converts N-acetylmannosamine-6-phosphate (ManNAc-6-P) to N-acetylglucosamine-6-phosphate (GlcNAc-6-P).</text>
</comment>
<name>A0A4Q5N1W2_9MICO</name>
<comment type="catalytic activity">
    <reaction evidence="1">
        <text>an N-acyl-D-glucosamine 6-phosphate = an N-acyl-D-mannosamine 6-phosphate</text>
        <dbReference type="Rhea" id="RHEA:23932"/>
        <dbReference type="ChEBI" id="CHEBI:57599"/>
        <dbReference type="ChEBI" id="CHEBI:57666"/>
        <dbReference type="EC" id="5.1.3.9"/>
    </reaction>
</comment>
<dbReference type="RefSeq" id="WP_130101523.1">
    <property type="nucleotide sequence ID" value="NZ_SDWW01000008.1"/>
</dbReference>
<comment type="caution">
    <text evidence="8">The sequence shown here is derived from an EMBL/GenBank/DDBJ whole genome shotgun (WGS) entry which is preliminary data.</text>
</comment>
<dbReference type="GO" id="GO:0006053">
    <property type="term" value="P:N-acetylmannosamine catabolic process"/>
    <property type="evidence" value="ECO:0007669"/>
    <property type="project" value="TreeGrafter"/>
</dbReference>